<evidence type="ECO:0008006" key="5">
    <source>
        <dbReference type="Google" id="ProtNLM"/>
    </source>
</evidence>
<dbReference type="EMBL" id="JBHTAS010000001">
    <property type="protein sequence ID" value="MFC7138954.1"/>
    <property type="molecule type" value="Genomic_DNA"/>
</dbReference>
<keyword evidence="2" id="KW-0472">Membrane</keyword>
<dbReference type="GeneID" id="78819200"/>
<feature type="region of interest" description="Disordered" evidence="1">
    <location>
        <begin position="1"/>
        <end position="22"/>
    </location>
</feature>
<evidence type="ECO:0000256" key="2">
    <source>
        <dbReference type="SAM" id="Phobius"/>
    </source>
</evidence>
<dbReference type="InterPro" id="IPR055690">
    <property type="entry name" value="DUF7266"/>
</dbReference>
<dbReference type="AlphaFoldDB" id="A0ABD5Y3K5"/>
<evidence type="ECO:0000313" key="3">
    <source>
        <dbReference type="EMBL" id="MFC7138954.1"/>
    </source>
</evidence>
<dbReference type="Proteomes" id="UP001596432">
    <property type="component" value="Unassembled WGS sequence"/>
</dbReference>
<keyword evidence="4" id="KW-1185">Reference proteome</keyword>
<feature type="transmembrane region" description="Helical" evidence="2">
    <location>
        <begin position="49"/>
        <end position="71"/>
    </location>
</feature>
<protein>
    <recommendedName>
        <fullName evidence="5">Flagellar protein FlaF</fullName>
    </recommendedName>
</protein>
<name>A0ABD5Y3K5_9EURY</name>
<feature type="compositionally biased region" description="Basic residues" evidence="1">
    <location>
        <begin position="1"/>
        <end position="11"/>
    </location>
</feature>
<reference evidence="3 4" key="1">
    <citation type="journal article" date="2019" name="Int. J. Syst. Evol. Microbiol.">
        <title>The Global Catalogue of Microorganisms (GCM) 10K type strain sequencing project: providing services to taxonomists for standard genome sequencing and annotation.</title>
        <authorList>
            <consortium name="The Broad Institute Genomics Platform"/>
            <consortium name="The Broad Institute Genome Sequencing Center for Infectious Disease"/>
            <person name="Wu L."/>
            <person name="Ma J."/>
        </authorList>
    </citation>
    <scope>NUCLEOTIDE SEQUENCE [LARGE SCALE GENOMIC DNA]</scope>
    <source>
        <strain evidence="3 4">XZYJT29</strain>
    </source>
</reference>
<keyword evidence="2" id="KW-0812">Transmembrane</keyword>
<comment type="caution">
    <text evidence="3">The sequence shown here is derived from an EMBL/GenBank/DDBJ whole genome shotgun (WGS) entry which is preliminary data.</text>
</comment>
<proteinExistence type="predicted"/>
<sequence length="184" mass="18705">MGSPPPRRRGRFAGEATTDRGKGRSALGALAGVGRFAGANRAQSTTLEYTLALAVASLVVTGLFVAAGDFVTQQRTEVVRTELGVVGQQLAGDVVAADRLVRAGASTQTVAVNASLPPSIAGSHYNVAVTHAGSEQWLNLSTTNPSVSVAIRIETETPVAAGAVSGGDVSVVYDPSGPHLEVRG</sequence>
<evidence type="ECO:0000313" key="4">
    <source>
        <dbReference type="Proteomes" id="UP001596432"/>
    </source>
</evidence>
<dbReference type="Pfam" id="PF23928">
    <property type="entry name" value="DUF7266"/>
    <property type="match status" value="1"/>
</dbReference>
<accession>A0ABD5Y3K5</accession>
<organism evidence="3 4">
    <name type="scientific">Halosimplex aquaticum</name>
    <dbReference type="NCBI Taxonomy" id="3026162"/>
    <lineage>
        <taxon>Archaea</taxon>
        <taxon>Methanobacteriati</taxon>
        <taxon>Methanobacteriota</taxon>
        <taxon>Stenosarchaea group</taxon>
        <taxon>Halobacteria</taxon>
        <taxon>Halobacteriales</taxon>
        <taxon>Haloarculaceae</taxon>
        <taxon>Halosimplex</taxon>
    </lineage>
</organism>
<keyword evidence="2" id="KW-1133">Transmembrane helix</keyword>
<gene>
    <name evidence="3" type="ORF">ACFQMA_03765</name>
</gene>
<evidence type="ECO:0000256" key="1">
    <source>
        <dbReference type="SAM" id="MobiDB-lite"/>
    </source>
</evidence>
<dbReference type="RefSeq" id="WP_274324554.1">
    <property type="nucleotide sequence ID" value="NZ_CP118158.1"/>
</dbReference>